<comment type="similarity">
    <text evidence="1 3">Belongs to the peroxin-16 family.</text>
</comment>
<protein>
    <recommendedName>
        <fullName evidence="2 3">Peroxisomal membrane protein PEX16</fullName>
    </recommendedName>
</protein>
<proteinExistence type="inferred from homology"/>
<sequence length="334" mass="38666">MSASKFSCFDDYKKWVIKNPERLSQLETTGRFISYLIAGRIKTSPAFSELLYSASNIIIFLNDQILLSATRQKEIGRLIKTNLEKFRVLFTILEYLQVFLEITATKIWGSHGKWTAITIIQSIKCLWRIVLLSQKSGLATSRSIPPLNRKKLKQNNLSDWKTVSDERHNSLTFSLKSRRVIRQVNGAPHINKRNWKLPVSHSFEINDSTKTKLEGYSLLGEVLYTLKPLCHLAAMSRFGTKSWIPTSLAFVTDIVSITLVKSSQLSSSDAKEIQRRQLTLLMYLLRSPIYDRFSRNVILQILTSLRKIPLIGVLPHQILQYMLFWQNVYFYTWD</sequence>
<dbReference type="EMBL" id="GL732591">
    <property type="protein sequence ID" value="EFX73379.1"/>
    <property type="molecule type" value="Genomic_DNA"/>
</dbReference>
<organism evidence="4 5">
    <name type="scientific">Daphnia pulex</name>
    <name type="common">Water flea</name>
    <dbReference type="NCBI Taxonomy" id="6669"/>
    <lineage>
        <taxon>Eukaryota</taxon>
        <taxon>Metazoa</taxon>
        <taxon>Ecdysozoa</taxon>
        <taxon>Arthropoda</taxon>
        <taxon>Crustacea</taxon>
        <taxon>Branchiopoda</taxon>
        <taxon>Diplostraca</taxon>
        <taxon>Cladocera</taxon>
        <taxon>Anomopoda</taxon>
        <taxon>Daphniidae</taxon>
        <taxon>Daphnia</taxon>
    </lineage>
</organism>
<dbReference type="AlphaFoldDB" id="E9H4H4"/>
<dbReference type="GO" id="GO:0005778">
    <property type="term" value="C:peroxisomal membrane"/>
    <property type="evidence" value="ECO:0000318"/>
    <property type="project" value="GO_Central"/>
</dbReference>
<dbReference type="InParanoid" id="E9H4H4"/>
<dbReference type="Pfam" id="PF08610">
    <property type="entry name" value="Pex16"/>
    <property type="match status" value="1"/>
</dbReference>
<evidence type="ECO:0000256" key="1">
    <source>
        <dbReference type="ARBA" id="ARBA00009505"/>
    </source>
</evidence>
<dbReference type="GO" id="GO:0007031">
    <property type="term" value="P:peroxisome organization"/>
    <property type="evidence" value="ECO:0000318"/>
    <property type="project" value="GO_Central"/>
</dbReference>
<dbReference type="OrthoDB" id="2021143at2759"/>
<keyword evidence="3" id="KW-0576">Peroxisome</keyword>
<comment type="subcellular location">
    <subcellularLocation>
        <location evidence="3">Peroxisome membrane</location>
    </subcellularLocation>
</comment>
<gene>
    <name evidence="4" type="ORF">DAPPUDRAFT_307710</name>
</gene>
<keyword evidence="5" id="KW-1185">Reference proteome</keyword>
<dbReference type="Proteomes" id="UP000000305">
    <property type="component" value="Unassembled WGS sequence"/>
</dbReference>
<dbReference type="STRING" id="6669.E9H4H4"/>
<dbReference type="PhylomeDB" id="E9H4H4"/>
<dbReference type="PANTHER" id="PTHR13299">
    <property type="entry name" value="PEROXISOMAL MEMBRANE PROTEIN PEX16"/>
    <property type="match status" value="1"/>
</dbReference>
<name>E9H4H4_DAPPU</name>
<dbReference type="PANTHER" id="PTHR13299:SF0">
    <property type="entry name" value="PEROXISOMAL MEMBRANE PROTEIN PEX16"/>
    <property type="match status" value="1"/>
</dbReference>
<dbReference type="InterPro" id="IPR013919">
    <property type="entry name" value="Pex16"/>
</dbReference>
<evidence type="ECO:0000313" key="5">
    <source>
        <dbReference type="Proteomes" id="UP000000305"/>
    </source>
</evidence>
<accession>E9H4H4</accession>
<dbReference type="FunCoup" id="E9H4H4">
    <property type="interactions" value="1777"/>
</dbReference>
<dbReference type="eggNOG" id="KOG4546">
    <property type="taxonomic scope" value="Eukaryota"/>
</dbReference>
<keyword evidence="3" id="KW-0962">Peroxisome biogenesis</keyword>
<evidence type="ECO:0000256" key="3">
    <source>
        <dbReference type="RuleBase" id="RU365003"/>
    </source>
</evidence>
<reference evidence="4 5" key="1">
    <citation type="journal article" date="2011" name="Science">
        <title>The ecoresponsive genome of Daphnia pulex.</title>
        <authorList>
            <person name="Colbourne J.K."/>
            <person name="Pfrender M.E."/>
            <person name="Gilbert D."/>
            <person name="Thomas W.K."/>
            <person name="Tucker A."/>
            <person name="Oakley T.H."/>
            <person name="Tokishita S."/>
            <person name="Aerts A."/>
            <person name="Arnold G.J."/>
            <person name="Basu M.K."/>
            <person name="Bauer D.J."/>
            <person name="Caceres C.E."/>
            <person name="Carmel L."/>
            <person name="Casola C."/>
            <person name="Choi J.H."/>
            <person name="Detter J.C."/>
            <person name="Dong Q."/>
            <person name="Dusheyko S."/>
            <person name="Eads B.D."/>
            <person name="Frohlich T."/>
            <person name="Geiler-Samerotte K.A."/>
            <person name="Gerlach D."/>
            <person name="Hatcher P."/>
            <person name="Jogdeo S."/>
            <person name="Krijgsveld J."/>
            <person name="Kriventseva E.V."/>
            <person name="Kultz D."/>
            <person name="Laforsch C."/>
            <person name="Lindquist E."/>
            <person name="Lopez J."/>
            <person name="Manak J.R."/>
            <person name="Muller J."/>
            <person name="Pangilinan J."/>
            <person name="Patwardhan R.P."/>
            <person name="Pitluck S."/>
            <person name="Pritham E.J."/>
            <person name="Rechtsteiner A."/>
            <person name="Rho M."/>
            <person name="Rogozin I.B."/>
            <person name="Sakarya O."/>
            <person name="Salamov A."/>
            <person name="Schaack S."/>
            <person name="Shapiro H."/>
            <person name="Shiga Y."/>
            <person name="Skalitzky C."/>
            <person name="Smith Z."/>
            <person name="Souvorov A."/>
            <person name="Sung W."/>
            <person name="Tang Z."/>
            <person name="Tsuchiya D."/>
            <person name="Tu H."/>
            <person name="Vos H."/>
            <person name="Wang M."/>
            <person name="Wolf Y.I."/>
            <person name="Yamagata H."/>
            <person name="Yamada T."/>
            <person name="Ye Y."/>
            <person name="Shaw J.R."/>
            <person name="Andrews J."/>
            <person name="Crease T.J."/>
            <person name="Tang H."/>
            <person name="Lucas S.M."/>
            <person name="Robertson H.M."/>
            <person name="Bork P."/>
            <person name="Koonin E.V."/>
            <person name="Zdobnov E.M."/>
            <person name="Grigoriev I.V."/>
            <person name="Lynch M."/>
            <person name="Boore J.L."/>
        </authorList>
    </citation>
    <scope>NUCLEOTIDE SEQUENCE [LARGE SCALE GENOMIC DNA]</scope>
</reference>
<evidence type="ECO:0000313" key="4">
    <source>
        <dbReference type="EMBL" id="EFX73379.1"/>
    </source>
</evidence>
<dbReference type="HOGENOM" id="CLU_070601_0_0_1"/>
<evidence type="ECO:0000256" key="2">
    <source>
        <dbReference type="ARBA" id="ARBA00018577"/>
    </source>
</evidence>
<dbReference type="KEGG" id="dpx:DAPPUDRAFT_307710"/>
<dbReference type="OMA" id="PTWQSTY"/>